<reference evidence="2 3" key="1">
    <citation type="journal article" date="2010" name="BMC Genomics">
        <title>Genome analysis and comparative genomics of a Giardia intestinalis assemblage E isolate.</title>
        <authorList>
            <person name="Jerlstrom-Hultqvist J."/>
            <person name="Franzen O."/>
            <person name="Ankarklev J."/>
            <person name="Xu F."/>
            <person name="Nohynkova E."/>
            <person name="Andersson J.O."/>
            <person name="Svard S.G."/>
            <person name="Andersson B."/>
        </authorList>
    </citation>
    <scope>NUCLEOTIDE SEQUENCE [LARGE SCALE GENOMIC DNA]</scope>
    <source>
        <strain evidence="2 3">P15</strain>
    </source>
</reference>
<feature type="region of interest" description="Disordered" evidence="1">
    <location>
        <begin position="167"/>
        <end position="305"/>
    </location>
</feature>
<feature type="compositionally biased region" description="Low complexity" evidence="1">
    <location>
        <begin position="1440"/>
        <end position="1456"/>
    </location>
</feature>
<accession>E1EVK9</accession>
<evidence type="ECO:0000313" key="3">
    <source>
        <dbReference type="Proteomes" id="UP000008974"/>
    </source>
</evidence>
<comment type="caution">
    <text evidence="2">The sequence shown here is derived from an EMBL/GenBank/DDBJ whole genome shotgun (WGS) entry which is preliminary data.</text>
</comment>
<feature type="compositionally biased region" description="Basic and acidic residues" evidence="1">
    <location>
        <begin position="167"/>
        <end position="183"/>
    </location>
</feature>
<dbReference type="OrthoDB" id="10255306at2759"/>
<feature type="region of interest" description="Disordered" evidence="1">
    <location>
        <begin position="1"/>
        <end position="149"/>
    </location>
</feature>
<feature type="region of interest" description="Disordered" evidence="1">
    <location>
        <begin position="1379"/>
        <end position="1456"/>
    </location>
</feature>
<dbReference type="EMBL" id="ACVC01000006">
    <property type="protein sequence ID" value="EFO65752.1"/>
    <property type="molecule type" value="Genomic_DNA"/>
</dbReference>
<sequence>MFQGEPETKLPGTGGTGGALAFANEATKPILQDAPQQISITKERSQKPRDNVKSTQFTLSPQNKSDCTWSFTTEATQDPLQDPPPGSQKVREPSQGGRQVQDMSQGSQQNVSLFSSAPQDNLSFPNAAPPMISMEIGGKSELGNESAPNQDVAALQVEIELDQQQVLKDKDVQKLPDLTEQKTKPGTGDAASSQNDNTVDQSVQQPVDTLPETNIAESVAPLPETVPDLELPGPPIALSENKVSNSKHGVEGHKSKETSGGWVDNKPNRRNKYHKKEAETIGSSVSVPSQQSSLAQNQNPLPEPVIPKEEEVPVILPECTTEILSAVPVETLIPQTEPEPESNTAAHVSRPPVYNARKHHEEKVKIVDYKKLTDPGERRVPQSDLMTHMLSLLENRKEISSFQCRVSGTELNYRDVLVRLDSAVSDPAVHNTRKQLSTAMLHYFDVARATDIEKYLTNERAGDMPQVVKLMIKGDETNFERTTLLSIRDKLNKITKDTVKQVHTDVVKMIQGIPNLENQYQKIFLFKAIFDEIIDKACMEPNFVDVYTDLLFALLDNPRGRNVQGDKDTPAGKDGELSIASGFLEVLRIFADLKDDTMFPDMRGFREMVQKNKDKLGDDKPLRGFTVGFFRDYMLRGNMAEEIKTGQTHNPVFNVEDTDTDEVRSIKEQNKLVHLSNNVKFLASIFTKDLLDFYRKERRQQKRMSEKTGSSSASITKKTPTNMLLPIAQFVTLISFLLRRQFDKTIDNYYAQAKNKGSNDDISRAKEEMRRGFPDRGSITIDDVDRRTSAYKSTIARLQALTEPQYKDAWSSEYMDLVIIILRTGGLAMDNYDHSTYEYTLYVYCMDVLQLLLERQVVEVRIQVLLTEILEDRSGGWKCMQKTLNYEAGPVKPSRPEREPDDDTPAAVRENGLRYTIAFNLGFLNANINNKEVDLFSDGMIEKWCKQVRLTARRMVFDGSIKIMYDELPNLFPSRSEGEIVDLYRAFASGLVSAYSTTTKDNQQTNKDVVSTLASLFISDKIRFPCLFPSATRVDPNDPRRGYEGSIEPKEYQLAVEVMQHCIERAIQGTIADNEFDFSESEMALLRAEYIVENNYKSEKASNKREKTNVMLTLTRKTPSKAVLDLLKQRKCGLFGEPDIEGHEKETVDFLEQSALDTVAEIIFRTKYPMIKYENIATGCMLYDKLLGLAKGSKPVAKDLHTQTSMPYLEKFLVYDLQLPTSICFLVCDEINRDPSFIQKSMSKPPEENPLLIGKMGHILLDRLFTDFCEKLDKTNKTSPLTLVESLGAQPVLRVRRAIIESMKNALKKAADQNKAMRLMIAAVVSKDLMRLEDFKEMVKADKARRYGKTFAGLEETSQWVETADESAVMKVLQPNIELKSNTKEANSDKASKENTSGAEKPQHHRGSDYHNKRDGRQVTNDRFNRSSFDRGSGHGGGRYHNNNSNNSSSKYGGPK</sequence>
<feature type="compositionally biased region" description="Basic and acidic residues" evidence="1">
    <location>
        <begin position="1381"/>
        <end position="1393"/>
    </location>
</feature>
<feature type="compositionally biased region" description="Basic and acidic residues" evidence="1">
    <location>
        <begin position="1423"/>
        <end position="1433"/>
    </location>
</feature>
<evidence type="ECO:0000313" key="2">
    <source>
        <dbReference type="EMBL" id="EFO65752.1"/>
    </source>
</evidence>
<dbReference type="OMA" id="NERAGDM"/>
<feature type="compositionally biased region" description="Basic and acidic residues" evidence="1">
    <location>
        <begin position="41"/>
        <end position="52"/>
    </location>
</feature>
<feature type="compositionally biased region" description="Polar residues" evidence="1">
    <location>
        <begin position="190"/>
        <end position="216"/>
    </location>
</feature>
<feature type="compositionally biased region" description="Low complexity" evidence="1">
    <location>
        <begin position="283"/>
        <end position="293"/>
    </location>
</feature>
<dbReference type="VEuPathDB" id="GiardiaDB:GLP15_2808"/>
<protein>
    <submittedName>
        <fullName evidence="2">Uncharacterized protein</fullName>
    </submittedName>
</protein>
<evidence type="ECO:0000256" key="1">
    <source>
        <dbReference type="SAM" id="MobiDB-lite"/>
    </source>
</evidence>
<gene>
    <name evidence="2" type="ORF">GLP15_2808</name>
</gene>
<feature type="compositionally biased region" description="Basic and acidic residues" evidence="1">
    <location>
        <begin position="248"/>
        <end position="257"/>
    </location>
</feature>
<name>E1EVK9_GIAIA</name>
<dbReference type="Gene3D" id="1.25.40.180">
    <property type="match status" value="1"/>
</dbReference>
<feature type="compositionally biased region" description="Polar residues" evidence="1">
    <location>
        <begin position="53"/>
        <end position="79"/>
    </location>
</feature>
<feature type="compositionally biased region" description="Basic and acidic residues" evidence="1">
    <location>
        <begin position="1406"/>
        <end position="1417"/>
    </location>
</feature>
<feature type="compositionally biased region" description="Polar residues" evidence="1">
    <location>
        <begin position="96"/>
        <end position="124"/>
    </location>
</feature>
<dbReference type="Proteomes" id="UP000008974">
    <property type="component" value="Unassembled WGS sequence"/>
</dbReference>
<proteinExistence type="predicted"/>
<organism evidence="2 3">
    <name type="scientific">Giardia intestinalis (strain P15)</name>
    <name type="common">Giardia lamblia</name>
    <dbReference type="NCBI Taxonomy" id="658858"/>
    <lineage>
        <taxon>Eukaryota</taxon>
        <taxon>Metamonada</taxon>
        <taxon>Diplomonadida</taxon>
        <taxon>Hexamitidae</taxon>
        <taxon>Giardiinae</taxon>
        <taxon>Giardia</taxon>
    </lineage>
</organism>